<dbReference type="InterPro" id="IPR027434">
    <property type="entry name" value="Homing_endonucl"/>
</dbReference>
<sequence>MKYTTSSNGLNPNFVTGFCDGESCFSLTISKNPKHTLGNVTLNKDSATYQVIKLSDLACVIEHFNNYPLKTQKYADFLLFKQAFEIVKSKEHLTEDGLKKLISVRASLNKGLPERLKVAFPYITPVPRPTTPKTTLDKSKTHKLGINVGLQFIIVQNIRDAYLIESFVQFFGGGSFSVAEKSSMARFTVSNFSEIVDNIIPLFEEYPIQGAKAKDFEDFKQASALIKSKAHLNKEGLDKIQLIRSRMNFKRELQ</sequence>
<dbReference type="InterPro" id="IPR004860">
    <property type="entry name" value="LAGLIDADG_dom"/>
</dbReference>
<dbReference type="Proteomes" id="UP000054032">
    <property type="component" value="Unassembled WGS sequence"/>
</dbReference>
<dbReference type="Pfam" id="PF00961">
    <property type="entry name" value="LAGLIDADG_1"/>
    <property type="match status" value="2"/>
</dbReference>
<evidence type="ECO:0000313" key="3">
    <source>
        <dbReference type="Proteomes" id="UP000054032"/>
    </source>
</evidence>
<dbReference type="HOGENOM" id="CLU_057749_0_0_1"/>
<dbReference type="GO" id="GO:0005739">
    <property type="term" value="C:mitochondrion"/>
    <property type="evidence" value="ECO:0007669"/>
    <property type="project" value="UniProtKB-ARBA"/>
</dbReference>
<evidence type="ECO:0000259" key="1">
    <source>
        <dbReference type="Pfam" id="PF00961"/>
    </source>
</evidence>
<evidence type="ECO:0000313" key="2">
    <source>
        <dbReference type="EMBL" id="EUC39979.1"/>
    </source>
</evidence>
<protein>
    <recommendedName>
        <fullName evidence="1">Homing endonuclease LAGLIDADG domain-containing protein</fullName>
    </recommendedName>
</protein>
<proteinExistence type="predicted"/>
<gene>
    <name evidence="2" type="ORF">COCMIDRAFT_41621</name>
</gene>
<keyword evidence="3" id="KW-1185">Reference proteome</keyword>
<accession>W6YWS4</accession>
<dbReference type="AlphaFoldDB" id="W6YWS4"/>
<dbReference type="EMBL" id="KI964214">
    <property type="protein sequence ID" value="EUC39979.1"/>
    <property type="molecule type" value="Genomic_DNA"/>
</dbReference>
<dbReference type="KEGG" id="bor:COCMIDRAFT_41621"/>
<dbReference type="Gene3D" id="3.10.28.10">
    <property type="entry name" value="Homing endonucleases"/>
    <property type="match status" value="3"/>
</dbReference>
<dbReference type="PANTHER" id="PTHR36181:SF4">
    <property type="entry name" value="LAGLIDADG ENDONUCLEASE"/>
    <property type="match status" value="1"/>
</dbReference>
<name>W6YWS4_COCMI</name>
<dbReference type="OrthoDB" id="3665149at2759"/>
<feature type="domain" description="Homing endonuclease LAGLIDADG" evidence="1">
    <location>
        <begin position="38"/>
        <end position="83"/>
    </location>
</feature>
<dbReference type="RefSeq" id="XP_007693509.1">
    <property type="nucleotide sequence ID" value="XM_007695319.1"/>
</dbReference>
<dbReference type="eggNOG" id="ENOG502SFWP">
    <property type="taxonomic scope" value="Eukaryota"/>
</dbReference>
<dbReference type="PANTHER" id="PTHR36181">
    <property type="entry name" value="INTRON-ENCODED ENDONUCLEASE AI3-RELATED"/>
    <property type="match status" value="1"/>
</dbReference>
<reference evidence="2 3" key="1">
    <citation type="journal article" date="2013" name="PLoS Genet.">
        <title>Comparative genome structure, secondary metabolite, and effector coding capacity across Cochliobolus pathogens.</title>
        <authorList>
            <person name="Condon B.J."/>
            <person name="Leng Y."/>
            <person name="Wu D."/>
            <person name="Bushley K.E."/>
            <person name="Ohm R.A."/>
            <person name="Otillar R."/>
            <person name="Martin J."/>
            <person name="Schackwitz W."/>
            <person name="Grimwood J."/>
            <person name="MohdZainudin N."/>
            <person name="Xue C."/>
            <person name="Wang R."/>
            <person name="Manning V.A."/>
            <person name="Dhillon B."/>
            <person name="Tu Z.J."/>
            <person name="Steffenson B.J."/>
            <person name="Salamov A."/>
            <person name="Sun H."/>
            <person name="Lowry S."/>
            <person name="LaButti K."/>
            <person name="Han J."/>
            <person name="Copeland A."/>
            <person name="Lindquist E."/>
            <person name="Barry K."/>
            <person name="Schmutz J."/>
            <person name="Baker S.E."/>
            <person name="Ciuffetti L.M."/>
            <person name="Grigoriev I.V."/>
            <person name="Zhong S."/>
            <person name="Turgeon B.G."/>
        </authorList>
    </citation>
    <scope>NUCLEOTIDE SEQUENCE [LARGE SCALE GENOMIC DNA]</scope>
    <source>
        <strain evidence="2 3">ATCC 44560</strain>
    </source>
</reference>
<dbReference type="GO" id="GO:0004519">
    <property type="term" value="F:endonuclease activity"/>
    <property type="evidence" value="ECO:0007669"/>
    <property type="project" value="InterPro"/>
</dbReference>
<feature type="domain" description="Homing endonuclease LAGLIDADG" evidence="1">
    <location>
        <begin position="135"/>
        <end position="222"/>
    </location>
</feature>
<dbReference type="GeneID" id="19124101"/>
<dbReference type="STRING" id="930090.W6YWS4"/>
<dbReference type="SUPFAM" id="SSF55608">
    <property type="entry name" value="Homing endonucleases"/>
    <property type="match status" value="2"/>
</dbReference>
<organism evidence="2 3">
    <name type="scientific">Bipolaris oryzae ATCC 44560</name>
    <dbReference type="NCBI Taxonomy" id="930090"/>
    <lineage>
        <taxon>Eukaryota</taxon>
        <taxon>Fungi</taxon>
        <taxon>Dikarya</taxon>
        <taxon>Ascomycota</taxon>
        <taxon>Pezizomycotina</taxon>
        <taxon>Dothideomycetes</taxon>
        <taxon>Pleosporomycetidae</taxon>
        <taxon>Pleosporales</taxon>
        <taxon>Pleosporineae</taxon>
        <taxon>Pleosporaceae</taxon>
        <taxon>Bipolaris</taxon>
    </lineage>
</organism>
<dbReference type="InterPro" id="IPR051289">
    <property type="entry name" value="LAGLIDADG_Endonuclease"/>
</dbReference>